<dbReference type="InterPro" id="IPR051022">
    <property type="entry name" value="Notch_Cell-Fate_Det"/>
</dbReference>
<dbReference type="PROSITE" id="PS00022">
    <property type="entry name" value="EGF_1"/>
    <property type="match status" value="2"/>
</dbReference>
<reference evidence="8 9" key="1">
    <citation type="journal article" date="2016" name="PLoS ONE">
        <title>A First Insight into the Genome of the Filter-Feeder Mussel Mytilus galloprovincialis.</title>
        <authorList>
            <person name="Murgarella M."/>
            <person name="Puiu D."/>
            <person name="Novoa B."/>
            <person name="Figueras A."/>
            <person name="Posada D."/>
            <person name="Canchaya C."/>
        </authorList>
    </citation>
    <scope>NUCLEOTIDE SEQUENCE [LARGE SCALE GENOMIC DNA]</scope>
    <source>
        <tissue evidence="8">Muscle</tissue>
    </source>
</reference>
<evidence type="ECO:0000313" key="9">
    <source>
        <dbReference type="Proteomes" id="UP000266721"/>
    </source>
</evidence>
<name>A0A409VAN9_MYTGA</name>
<dbReference type="Pfam" id="PF00008">
    <property type="entry name" value="EGF"/>
    <property type="match status" value="1"/>
</dbReference>
<evidence type="ECO:0000256" key="3">
    <source>
        <dbReference type="ARBA" id="ARBA00022729"/>
    </source>
</evidence>
<dbReference type="PROSITE" id="PS01186">
    <property type="entry name" value="EGF_2"/>
    <property type="match status" value="1"/>
</dbReference>
<dbReference type="PANTHER" id="PTHR24049">
    <property type="entry name" value="CRUMBS FAMILY MEMBER"/>
    <property type="match status" value="1"/>
</dbReference>
<feature type="non-terminal residue" evidence="8">
    <location>
        <position position="382"/>
    </location>
</feature>
<protein>
    <recommendedName>
        <fullName evidence="7">EGF-like domain-containing protein</fullName>
    </recommendedName>
</protein>
<feature type="domain" description="EGF-like" evidence="7">
    <location>
        <begin position="56"/>
        <end position="91"/>
    </location>
</feature>
<evidence type="ECO:0000256" key="2">
    <source>
        <dbReference type="ARBA" id="ARBA00022536"/>
    </source>
</evidence>
<dbReference type="PROSITE" id="PS50026">
    <property type="entry name" value="EGF_3"/>
    <property type="match status" value="2"/>
</dbReference>
<dbReference type="Pfam" id="PF00090">
    <property type="entry name" value="TSP_1"/>
    <property type="match status" value="1"/>
</dbReference>
<organism evidence="8 9">
    <name type="scientific">Mytilus galloprovincialis</name>
    <name type="common">Mediterranean mussel</name>
    <dbReference type="NCBI Taxonomy" id="29158"/>
    <lineage>
        <taxon>Eukaryota</taxon>
        <taxon>Metazoa</taxon>
        <taxon>Spiralia</taxon>
        <taxon>Lophotrochozoa</taxon>
        <taxon>Mollusca</taxon>
        <taxon>Bivalvia</taxon>
        <taxon>Autobranchia</taxon>
        <taxon>Pteriomorphia</taxon>
        <taxon>Mytilida</taxon>
        <taxon>Mytiloidea</taxon>
        <taxon>Mytilidae</taxon>
        <taxon>Mytilinae</taxon>
        <taxon>Mytilus</taxon>
    </lineage>
</organism>
<evidence type="ECO:0000313" key="8">
    <source>
        <dbReference type="EMBL" id="OPL20880.1"/>
    </source>
</evidence>
<accession>A0A409VAN9</accession>
<feature type="disulfide bond" evidence="6">
    <location>
        <begin position="119"/>
        <end position="128"/>
    </location>
</feature>
<feature type="disulfide bond" evidence="6">
    <location>
        <begin position="60"/>
        <end position="70"/>
    </location>
</feature>
<dbReference type="PROSITE" id="PS00010">
    <property type="entry name" value="ASX_HYDROXYL"/>
    <property type="match status" value="2"/>
</dbReference>
<dbReference type="SMR" id="A0A409VAN9"/>
<dbReference type="AlphaFoldDB" id="A0A409VAN9"/>
<dbReference type="FunFam" id="2.10.25.10:FF:000031">
    <property type="entry name" value="neurogenic locus notch homolog protein 3"/>
    <property type="match status" value="1"/>
</dbReference>
<dbReference type="InterPro" id="IPR036383">
    <property type="entry name" value="TSP1_rpt_sf"/>
</dbReference>
<evidence type="ECO:0000256" key="1">
    <source>
        <dbReference type="ARBA" id="ARBA00022473"/>
    </source>
</evidence>
<dbReference type="SMART" id="SM00179">
    <property type="entry name" value="EGF_CA"/>
    <property type="match status" value="2"/>
</dbReference>
<sequence>LVSSLTVIEKALALNEVKQLSQSCSTTASNSLLTSNDLWKKDQKAFQMIIPSVCDAVDECAANPCHGHICQNKINGYTCICSGGYTGQTCQTQPDFCKGHECENGATCRNGASNYTCVCPSRFNGTFCEIAPVNGGWTDWSEWLPCSTSCGGGDQNRYRYCSNPFPGLGGHICVGKSIEKKVCNTMTCPKCPNKPSAYGVHMSCNTTGDTTTCSAACRPGLAFVPGRTTLKQYKCGQSTNYIWNGQPPSCSKLHGPSTIITHSAMTYTNFPCHKVEDAKTEILKNAKSGLQCVINKTCEINVEINGCNSKRKRSTGVDAVITLTIPLDNGDNLDLESYTSTKKLSPALLNLVKAIAELEKSAQEINKTGKVFELSGVKVQFD</sequence>
<evidence type="ECO:0000256" key="6">
    <source>
        <dbReference type="PROSITE-ProRule" id="PRU00076"/>
    </source>
</evidence>
<keyword evidence="1" id="KW-0217">Developmental protein</keyword>
<gene>
    <name evidence="8" type="ORF">AM593_10356</name>
</gene>
<dbReference type="Proteomes" id="UP000266721">
    <property type="component" value="Unassembled WGS sequence"/>
</dbReference>
<dbReference type="SMART" id="SM00181">
    <property type="entry name" value="EGF"/>
    <property type="match status" value="2"/>
</dbReference>
<feature type="disulfide bond" evidence="6">
    <location>
        <begin position="81"/>
        <end position="90"/>
    </location>
</feature>
<dbReference type="InterPro" id="IPR000742">
    <property type="entry name" value="EGF"/>
</dbReference>
<dbReference type="Gene3D" id="2.10.25.10">
    <property type="entry name" value="Laminin"/>
    <property type="match status" value="2"/>
</dbReference>
<keyword evidence="9" id="KW-1185">Reference proteome</keyword>
<keyword evidence="3" id="KW-0732">Signal</keyword>
<dbReference type="InterPro" id="IPR000152">
    <property type="entry name" value="EGF-type_Asp/Asn_hydroxyl_site"/>
</dbReference>
<dbReference type="FunFam" id="2.20.100.10:FF:000001">
    <property type="entry name" value="semaphorin-5A isoform X1"/>
    <property type="match status" value="1"/>
</dbReference>
<dbReference type="PROSITE" id="PS50092">
    <property type="entry name" value="TSP1"/>
    <property type="match status" value="1"/>
</dbReference>
<evidence type="ECO:0000259" key="7">
    <source>
        <dbReference type="PROSITE" id="PS50026"/>
    </source>
</evidence>
<dbReference type="Gene3D" id="2.20.100.10">
    <property type="entry name" value="Thrombospondin type-1 (TSP1) repeat"/>
    <property type="match status" value="1"/>
</dbReference>
<dbReference type="InterPro" id="IPR000884">
    <property type="entry name" value="TSP1_rpt"/>
</dbReference>
<keyword evidence="4" id="KW-0677">Repeat</keyword>
<evidence type="ECO:0000256" key="5">
    <source>
        <dbReference type="ARBA" id="ARBA00023157"/>
    </source>
</evidence>
<dbReference type="SUPFAM" id="SSF82895">
    <property type="entry name" value="TSP-1 type 1 repeat"/>
    <property type="match status" value="1"/>
</dbReference>
<comment type="caution">
    <text evidence="6">Lacks conserved residue(s) required for the propagation of feature annotation.</text>
</comment>
<keyword evidence="5 6" id="KW-1015">Disulfide bond</keyword>
<dbReference type="CDD" id="cd00054">
    <property type="entry name" value="EGF_CA"/>
    <property type="match status" value="2"/>
</dbReference>
<dbReference type="SUPFAM" id="SSF57196">
    <property type="entry name" value="EGF/Laminin"/>
    <property type="match status" value="2"/>
</dbReference>
<evidence type="ECO:0000256" key="4">
    <source>
        <dbReference type="ARBA" id="ARBA00022737"/>
    </source>
</evidence>
<feature type="domain" description="EGF-like" evidence="7">
    <location>
        <begin position="93"/>
        <end position="129"/>
    </location>
</feature>
<feature type="non-terminal residue" evidence="8">
    <location>
        <position position="1"/>
    </location>
</feature>
<dbReference type="EMBL" id="KV598545">
    <property type="protein sequence ID" value="OPL20880.1"/>
    <property type="molecule type" value="Genomic_DNA"/>
</dbReference>
<keyword evidence="2 6" id="KW-0245">EGF-like domain</keyword>
<dbReference type="PRINTS" id="PR01705">
    <property type="entry name" value="TSP1REPEAT"/>
</dbReference>
<dbReference type="FunFam" id="2.10.25.10:FF:000080">
    <property type="entry name" value="Neurogenic locus notch 1"/>
    <property type="match status" value="1"/>
</dbReference>
<dbReference type="SMART" id="SM00209">
    <property type="entry name" value="TSP1"/>
    <property type="match status" value="1"/>
</dbReference>
<dbReference type="GO" id="GO:0005509">
    <property type="term" value="F:calcium ion binding"/>
    <property type="evidence" value="ECO:0007669"/>
    <property type="project" value="InterPro"/>
</dbReference>
<dbReference type="InterPro" id="IPR001881">
    <property type="entry name" value="EGF-like_Ca-bd_dom"/>
</dbReference>
<proteinExistence type="predicted"/>